<comment type="caution">
    <text evidence="1">The sequence shown here is derived from an EMBL/GenBank/DDBJ whole genome shotgun (WGS) entry which is preliminary data.</text>
</comment>
<organism evidence="1 2">
    <name type="scientific">Colwellia psychrerythraea</name>
    <name type="common">Vibrio psychroerythus</name>
    <dbReference type="NCBI Taxonomy" id="28229"/>
    <lineage>
        <taxon>Bacteria</taxon>
        <taxon>Pseudomonadati</taxon>
        <taxon>Pseudomonadota</taxon>
        <taxon>Gammaproteobacteria</taxon>
        <taxon>Alteromonadales</taxon>
        <taxon>Colwelliaceae</taxon>
        <taxon>Colwellia</taxon>
    </lineage>
</organism>
<accession>A0A099KIX9</accession>
<protein>
    <submittedName>
        <fullName evidence="1">Uncharacterized protein</fullName>
    </submittedName>
</protein>
<dbReference type="Proteomes" id="UP000029843">
    <property type="component" value="Unassembled WGS sequence"/>
</dbReference>
<reference evidence="1 2" key="1">
    <citation type="submission" date="2014-08" db="EMBL/GenBank/DDBJ databases">
        <title>Genomic and Phenotypic Diversity of Colwellia psychrerythraea strains from Disparate Marine Basins.</title>
        <authorList>
            <person name="Techtmann S.M."/>
            <person name="Stelling S.C."/>
            <person name="Utturkar S.M."/>
            <person name="Alshibli N."/>
            <person name="Harris A."/>
            <person name="Brown S.D."/>
            <person name="Hazen T.C."/>
        </authorList>
    </citation>
    <scope>NUCLEOTIDE SEQUENCE [LARGE SCALE GENOMIC DNA]</scope>
    <source>
        <strain evidence="1 2">ND2E</strain>
    </source>
</reference>
<dbReference type="EMBL" id="JQED01000031">
    <property type="protein sequence ID" value="KGJ90784.1"/>
    <property type="molecule type" value="Genomic_DNA"/>
</dbReference>
<sequence>MALNCIVFNENKQTNQGGFIGGEQQKAKKISKNKKYLFKEKLKVKNALAGQIRKLPL</sequence>
<evidence type="ECO:0000313" key="1">
    <source>
        <dbReference type="EMBL" id="KGJ90784.1"/>
    </source>
</evidence>
<evidence type="ECO:0000313" key="2">
    <source>
        <dbReference type="Proteomes" id="UP000029843"/>
    </source>
</evidence>
<gene>
    <name evidence="1" type="ORF">ND2E_0027</name>
</gene>
<name>A0A099KIX9_COLPS</name>
<dbReference type="RefSeq" id="WP_190277835.1">
    <property type="nucleotide sequence ID" value="NZ_JQED01000031.1"/>
</dbReference>
<dbReference type="PATRIC" id="fig|28229.4.peg.2524"/>
<dbReference type="AlphaFoldDB" id="A0A099KIX9"/>
<proteinExistence type="predicted"/>